<evidence type="ECO:0000313" key="2">
    <source>
        <dbReference type="Proteomes" id="UP000749559"/>
    </source>
</evidence>
<dbReference type="OrthoDB" id="6537767at2759"/>
<proteinExistence type="predicted"/>
<sequence>SRYNPVAVSGYNPVAISRFNHVALRRYNGVAKRRYNPVAIIRYNPVAVSRYNPLAVSRSNPISFPGVVVGKSFNIADANVTHAFYCFRLNYGEERWPVKETLSSICGVLEGQQK</sequence>
<gene>
    <name evidence="1" type="ORF">OFUS_LOCUS6386</name>
</gene>
<reference evidence="1" key="1">
    <citation type="submission" date="2022-03" db="EMBL/GenBank/DDBJ databases">
        <authorList>
            <person name="Martin C."/>
        </authorList>
    </citation>
    <scope>NUCLEOTIDE SEQUENCE</scope>
</reference>
<feature type="non-terminal residue" evidence="1">
    <location>
        <position position="1"/>
    </location>
</feature>
<name>A0A8J1TWI9_OWEFU</name>
<dbReference type="EMBL" id="CAIIXF020000003">
    <property type="protein sequence ID" value="CAH1779586.1"/>
    <property type="molecule type" value="Genomic_DNA"/>
</dbReference>
<dbReference type="AlphaFoldDB" id="A0A8J1TWI9"/>
<organism evidence="1 2">
    <name type="scientific">Owenia fusiformis</name>
    <name type="common">Polychaete worm</name>
    <dbReference type="NCBI Taxonomy" id="6347"/>
    <lineage>
        <taxon>Eukaryota</taxon>
        <taxon>Metazoa</taxon>
        <taxon>Spiralia</taxon>
        <taxon>Lophotrochozoa</taxon>
        <taxon>Annelida</taxon>
        <taxon>Polychaeta</taxon>
        <taxon>Sedentaria</taxon>
        <taxon>Canalipalpata</taxon>
        <taxon>Sabellida</taxon>
        <taxon>Oweniida</taxon>
        <taxon>Oweniidae</taxon>
        <taxon>Owenia</taxon>
    </lineage>
</organism>
<accession>A0A8J1TWI9</accession>
<comment type="caution">
    <text evidence="1">The sequence shown here is derived from an EMBL/GenBank/DDBJ whole genome shotgun (WGS) entry which is preliminary data.</text>
</comment>
<protein>
    <submittedName>
        <fullName evidence="1">Uncharacterized protein</fullName>
    </submittedName>
</protein>
<dbReference type="Proteomes" id="UP000749559">
    <property type="component" value="Unassembled WGS sequence"/>
</dbReference>
<evidence type="ECO:0000313" key="1">
    <source>
        <dbReference type="EMBL" id="CAH1779586.1"/>
    </source>
</evidence>
<keyword evidence="2" id="KW-1185">Reference proteome</keyword>